<gene>
    <name evidence="1" type="ORF">METZ01_LOCUS177835</name>
</gene>
<protein>
    <submittedName>
        <fullName evidence="1">Uncharacterized protein</fullName>
    </submittedName>
</protein>
<accession>A0A382CH57</accession>
<organism evidence="1">
    <name type="scientific">marine metagenome</name>
    <dbReference type="NCBI Taxonomy" id="408172"/>
    <lineage>
        <taxon>unclassified sequences</taxon>
        <taxon>metagenomes</taxon>
        <taxon>ecological metagenomes</taxon>
    </lineage>
</organism>
<sequence length="82" mass="9714">MGTKRLSTEEFYKLWDEYSKLDSKDKVEYLEGHELSYHDSNDYSACYRNFEANHEESSVFDLTPEGMADEYFSDDEYLGDAR</sequence>
<dbReference type="EMBL" id="UINC01034321">
    <property type="protein sequence ID" value="SVB24981.1"/>
    <property type="molecule type" value="Genomic_DNA"/>
</dbReference>
<dbReference type="AlphaFoldDB" id="A0A382CH57"/>
<reference evidence="1" key="1">
    <citation type="submission" date="2018-05" db="EMBL/GenBank/DDBJ databases">
        <authorList>
            <person name="Lanie J.A."/>
            <person name="Ng W.-L."/>
            <person name="Kazmierczak K.M."/>
            <person name="Andrzejewski T.M."/>
            <person name="Davidsen T.M."/>
            <person name="Wayne K.J."/>
            <person name="Tettelin H."/>
            <person name="Glass J.I."/>
            <person name="Rusch D."/>
            <person name="Podicherti R."/>
            <person name="Tsui H.-C.T."/>
            <person name="Winkler M.E."/>
        </authorList>
    </citation>
    <scope>NUCLEOTIDE SEQUENCE</scope>
</reference>
<proteinExistence type="predicted"/>
<evidence type="ECO:0000313" key="1">
    <source>
        <dbReference type="EMBL" id="SVB24981.1"/>
    </source>
</evidence>
<name>A0A382CH57_9ZZZZ</name>